<keyword evidence="2" id="KW-1185">Reference proteome</keyword>
<dbReference type="STRING" id="1434700.SAMN06296427_11051"/>
<name>A0A1W2CG95_9FLAO</name>
<accession>A0A1W2CG95</accession>
<dbReference type="AlphaFoldDB" id="A0A1W2CG95"/>
<dbReference type="RefSeq" id="WP_084018409.1">
    <property type="nucleotide sequence ID" value="NZ_FWXS01000010.1"/>
</dbReference>
<dbReference type="Proteomes" id="UP000192393">
    <property type="component" value="Unassembled WGS sequence"/>
</dbReference>
<evidence type="ECO:0000313" key="1">
    <source>
        <dbReference type="EMBL" id="SMC84243.1"/>
    </source>
</evidence>
<dbReference type="OrthoDB" id="1262957at2"/>
<dbReference type="EMBL" id="FWXS01000010">
    <property type="protein sequence ID" value="SMC84243.1"/>
    <property type="molecule type" value="Genomic_DNA"/>
</dbReference>
<reference evidence="1 2" key="1">
    <citation type="submission" date="2017-04" db="EMBL/GenBank/DDBJ databases">
        <authorList>
            <person name="Afonso C.L."/>
            <person name="Miller P.J."/>
            <person name="Scott M.A."/>
            <person name="Spackman E."/>
            <person name="Goraichik I."/>
            <person name="Dimitrov K.M."/>
            <person name="Suarez D.L."/>
            <person name="Swayne D.E."/>
        </authorList>
    </citation>
    <scope>NUCLEOTIDE SEQUENCE [LARGE SCALE GENOMIC DNA]</scope>
    <source>
        <strain evidence="1 2">CGMCC 1.12708</strain>
    </source>
</reference>
<evidence type="ECO:0008006" key="3">
    <source>
        <dbReference type="Google" id="ProtNLM"/>
    </source>
</evidence>
<gene>
    <name evidence="1" type="ORF">SAMN06296427_11051</name>
</gene>
<sequence>MMNVEIEIFNYKGEEDRYDENLDVFVTYQNKKYVGSFFTYKNIESLIAKNKEWGELLNGRYFWASDMILVEEITPELIRKVIVEMINDESFFKAFSYIPDDELLDD</sequence>
<protein>
    <recommendedName>
        <fullName evidence="3">Immunity protein 8</fullName>
    </recommendedName>
</protein>
<evidence type="ECO:0000313" key="2">
    <source>
        <dbReference type="Proteomes" id="UP000192393"/>
    </source>
</evidence>
<organism evidence="1 2">
    <name type="scientific">Moheibacter sediminis</name>
    <dbReference type="NCBI Taxonomy" id="1434700"/>
    <lineage>
        <taxon>Bacteria</taxon>
        <taxon>Pseudomonadati</taxon>
        <taxon>Bacteroidota</taxon>
        <taxon>Flavobacteriia</taxon>
        <taxon>Flavobacteriales</taxon>
        <taxon>Weeksellaceae</taxon>
        <taxon>Moheibacter</taxon>
    </lineage>
</organism>
<proteinExistence type="predicted"/>